<dbReference type="AlphaFoldDB" id="I7G561"/>
<evidence type="ECO:0000256" key="1">
    <source>
        <dbReference type="SAM" id="Phobius"/>
    </source>
</evidence>
<keyword evidence="1" id="KW-0812">Transmembrane</keyword>
<keyword evidence="1" id="KW-1133">Transmembrane helix</keyword>
<keyword evidence="1" id="KW-0472">Membrane</keyword>
<reference evidence="2" key="1">
    <citation type="journal article" date="2007" name="PLoS Biol.">
        <title>Rate of evolution in brain-expressed genes in humans and other primates.</title>
        <authorList>
            <person name="Wang H.-Y."/>
            <person name="Chien H.-C."/>
            <person name="Osada N."/>
            <person name="Hashimoto K."/>
            <person name="Sugano S."/>
            <person name="Gojobori T."/>
            <person name="Chou C.-K."/>
            <person name="Tsai S.-F."/>
            <person name="Wu C.-I."/>
            <person name="Shen C.-K.J."/>
        </authorList>
    </citation>
    <scope>NUCLEOTIDE SEQUENCE</scope>
</reference>
<feature type="transmembrane region" description="Helical" evidence="1">
    <location>
        <begin position="42"/>
        <end position="65"/>
    </location>
</feature>
<organism evidence="2">
    <name type="scientific">Macaca fascicularis</name>
    <name type="common">Crab-eating macaque</name>
    <name type="synonym">Cynomolgus monkey</name>
    <dbReference type="NCBI Taxonomy" id="9541"/>
    <lineage>
        <taxon>Eukaryota</taxon>
        <taxon>Metazoa</taxon>
        <taxon>Chordata</taxon>
        <taxon>Craniata</taxon>
        <taxon>Vertebrata</taxon>
        <taxon>Euteleostomi</taxon>
        <taxon>Mammalia</taxon>
        <taxon>Eutheria</taxon>
        <taxon>Euarchontoglires</taxon>
        <taxon>Primates</taxon>
        <taxon>Haplorrhini</taxon>
        <taxon>Catarrhini</taxon>
        <taxon>Cercopithecidae</taxon>
        <taxon>Cercopithecinae</taxon>
        <taxon>Macaca</taxon>
    </lineage>
</organism>
<sequence length="99" mass="11312">MLISNTLSCLYISISFLVRHTPTILSKIALRSITSFSLNLLYFLFLATCSKSIIYDPLLLILLSLESIVLKNLVPTCLSSLFFIAFLYNLYFNNFMFPV</sequence>
<name>I7G561_MACFA</name>
<proteinExistence type="evidence at transcript level"/>
<accession>I7G561</accession>
<dbReference type="EMBL" id="AB172126">
    <property type="protein sequence ID" value="BAE89188.1"/>
    <property type="molecule type" value="mRNA"/>
</dbReference>
<protein>
    <submittedName>
        <fullName evidence="2">Macaca fascicularis brain cDNA clone: QflA-16794, similar to human baculoviral IAP repeat-containing 4 (BIRC4), mRNA, RefSeq: NM_001167.2</fullName>
    </submittedName>
</protein>
<feature type="transmembrane region" description="Helical" evidence="1">
    <location>
        <begin position="72"/>
        <end position="91"/>
    </location>
</feature>
<evidence type="ECO:0000313" key="2">
    <source>
        <dbReference type="EMBL" id="BAE89188.1"/>
    </source>
</evidence>